<accession>A0A918JMY3</accession>
<gene>
    <name evidence="3" type="ORF">GCM10007391_22790</name>
</gene>
<keyword evidence="2" id="KW-0732">Signal</keyword>
<dbReference type="EMBL" id="BMXP01000005">
    <property type="protein sequence ID" value="GGW88319.1"/>
    <property type="molecule type" value="Genomic_DNA"/>
</dbReference>
<dbReference type="PROSITE" id="PS51257">
    <property type="entry name" value="PROKAR_LIPOPROTEIN"/>
    <property type="match status" value="1"/>
</dbReference>
<dbReference type="Proteomes" id="UP000631300">
    <property type="component" value="Unassembled WGS sequence"/>
</dbReference>
<comment type="caution">
    <text evidence="3">The sequence shown here is derived from an EMBL/GenBank/DDBJ whole genome shotgun (WGS) entry which is preliminary data.</text>
</comment>
<feature type="coiled-coil region" evidence="1">
    <location>
        <begin position="127"/>
        <end position="181"/>
    </location>
</feature>
<reference evidence="3" key="2">
    <citation type="submission" date="2020-09" db="EMBL/GenBank/DDBJ databases">
        <authorList>
            <person name="Sun Q."/>
            <person name="Kim S."/>
        </authorList>
    </citation>
    <scope>NUCLEOTIDE SEQUENCE</scope>
    <source>
        <strain evidence="3">KCTC 22164</strain>
    </source>
</reference>
<dbReference type="InterPro" id="IPR016875">
    <property type="entry name" value="UCP028200"/>
</dbReference>
<dbReference type="PIRSF" id="PIRSF028200">
    <property type="entry name" value="UCP028200"/>
    <property type="match status" value="1"/>
</dbReference>
<dbReference type="AlphaFoldDB" id="A0A918JMY3"/>
<evidence type="ECO:0000256" key="2">
    <source>
        <dbReference type="SAM" id="SignalP"/>
    </source>
</evidence>
<protein>
    <recommendedName>
        <fullName evidence="5">Lipoprotein</fullName>
    </recommendedName>
</protein>
<name>A0A918JMY3_9ALTE</name>
<evidence type="ECO:0000256" key="1">
    <source>
        <dbReference type="SAM" id="Coils"/>
    </source>
</evidence>
<evidence type="ECO:0000313" key="4">
    <source>
        <dbReference type="Proteomes" id="UP000631300"/>
    </source>
</evidence>
<sequence>MMKKWCCILLIGFLLSGCSSKFAYNNMDWLVYWYLDDYVELNDSQEDIFDEHLKDWIQWHKSEELERYIQHLETVREDIRNKSMSEERVLWHLQQAREHWQRMREELSPQLAKFAERLSDEQVVSLFAALEEDNKEEEEELQEYREMSADERAEERLDDIRDDLEDRIGDLTDEQEQIIQAHSPLFMSTRADWIEYRRNIQQSARRLFVTRGSNEKFASDLLSLMVNPDAYRSEAYRTNRKANMKNYASLASKIAGTFTDEQRNKLLDEVDDFISDLRDMQSD</sequence>
<feature type="signal peptide" evidence="2">
    <location>
        <begin position="1"/>
        <end position="23"/>
    </location>
</feature>
<evidence type="ECO:0008006" key="5">
    <source>
        <dbReference type="Google" id="ProtNLM"/>
    </source>
</evidence>
<dbReference type="Pfam" id="PF19795">
    <property type="entry name" value="DUF6279"/>
    <property type="match status" value="1"/>
</dbReference>
<dbReference type="RefSeq" id="WP_229805110.1">
    <property type="nucleotide sequence ID" value="NZ_BMXP01000005.1"/>
</dbReference>
<proteinExistence type="predicted"/>
<keyword evidence="4" id="KW-1185">Reference proteome</keyword>
<evidence type="ECO:0000313" key="3">
    <source>
        <dbReference type="EMBL" id="GGW88319.1"/>
    </source>
</evidence>
<feature type="chain" id="PRO_5037206204" description="Lipoprotein" evidence="2">
    <location>
        <begin position="24"/>
        <end position="283"/>
    </location>
</feature>
<keyword evidence="1" id="KW-0175">Coiled coil</keyword>
<organism evidence="3 4">
    <name type="scientific">Alteromonas halophila</name>
    <dbReference type="NCBI Taxonomy" id="516698"/>
    <lineage>
        <taxon>Bacteria</taxon>
        <taxon>Pseudomonadati</taxon>
        <taxon>Pseudomonadota</taxon>
        <taxon>Gammaproteobacteria</taxon>
        <taxon>Alteromonadales</taxon>
        <taxon>Alteromonadaceae</taxon>
        <taxon>Alteromonas/Salinimonas group</taxon>
        <taxon>Alteromonas</taxon>
    </lineage>
</organism>
<reference evidence="3" key="1">
    <citation type="journal article" date="2014" name="Int. J. Syst. Evol. Microbiol.">
        <title>Complete genome sequence of Corynebacterium casei LMG S-19264T (=DSM 44701T), isolated from a smear-ripened cheese.</title>
        <authorList>
            <consortium name="US DOE Joint Genome Institute (JGI-PGF)"/>
            <person name="Walter F."/>
            <person name="Albersmeier A."/>
            <person name="Kalinowski J."/>
            <person name="Ruckert C."/>
        </authorList>
    </citation>
    <scope>NUCLEOTIDE SEQUENCE</scope>
    <source>
        <strain evidence="3">KCTC 22164</strain>
    </source>
</reference>